<dbReference type="EMBL" id="FUYC01000002">
    <property type="protein sequence ID" value="SKA74842.1"/>
    <property type="molecule type" value="Genomic_DNA"/>
</dbReference>
<evidence type="ECO:0000256" key="7">
    <source>
        <dbReference type="ARBA" id="ARBA00023457"/>
    </source>
</evidence>
<keyword evidence="2" id="KW-0805">Transcription regulation</keyword>
<dbReference type="SUPFAM" id="SSF46785">
    <property type="entry name" value="Winged helix' DNA-binding domain"/>
    <property type="match status" value="1"/>
</dbReference>
<evidence type="ECO:0000256" key="1">
    <source>
        <dbReference type="ARBA" id="ARBA00004744"/>
    </source>
</evidence>
<dbReference type="InterPro" id="IPR036390">
    <property type="entry name" value="WH_DNA-bd_sf"/>
</dbReference>
<dbReference type="InterPro" id="IPR050684">
    <property type="entry name" value="HTH-Siroheme_Decarb"/>
</dbReference>
<keyword evidence="3 11" id="KW-0238">DNA-binding</keyword>
<reference evidence="11 12" key="1">
    <citation type="submission" date="2017-02" db="EMBL/GenBank/DDBJ databases">
        <authorList>
            <person name="Peterson S.W."/>
        </authorList>
    </citation>
    <scope>NUCLEOTIDE SEQUENCE [LARGE SCALE GENOMIC DNA]</scope>
    <source>
        <strain evidence="11 12">DSM 16080</strain>
    </source>
</reference>
<comment type="similarity">
    <text evidence="7">Belongs to the Ahb/Nir family.</text>
</comment>
<comment type="pathway">
    <text evidence="1">Porphyrin-containing compound metabolism; protoheme biosynthesis.</text>
</comment>
<evidence type="ECO:0000256" key="8">
    <source>
        <dbReference type="ARBA" id="ARBA00023471"/>
    </source>
</evidence>
<evidence type="ECO:0000256" key="2">
    <source>
        <dbReference type="ARBA" id="ARBA00023015"/>
    </source>
</evidence>
<dbReference type="PANTHER" id="PTHR43413">
    <property type="entry name" value="TRANSCRIPTIONAL REGULATOR, ASNC FAMILY"/>
    <property type="match status" value="1"/>
</dbReference>
<evidence type="ECO:0000256" key="4">
    <source>
        <dbReference type="ARBA" id="ARBA00023133"/>
    </source>
</evidence>
<dbReference type="STRING" id="1121449.SAMN02745704_00783"/>
<dbReference type="PROSITE" id="PS50956">
    <property type="entry name" value="HTH_ASNC_2"/>
    <property type="match status" value="1"/>
</dbReference>
<dbReference type="GO" id="GO:0006783">
    <property type="term" value="P:heme biosynthetic process"/>
    <property type="evidence" value="ECO:0007669"/>
    <property type="project" value="UniProtKB-KW"/>
</dbReference>
<evidence type="ECO:0000256" key="9">
    <source>
        <dbReference type="ARBA" id="ARBA00048470"/>
    </source>
</evidence>
<evidence type="ECO:0000256" key="3">
    <source>
        <dbReference type="ARBA" id="ARBA00023125"/>
    </source>
</evidence>
<proteinExistence type="inferred from homology"/>
<dbReference type="GO" id="GO:0016829">
    <property type="term" value="F:lyase activity"/>
    <property type="evidence" value="ECO:0007669"/>
    <property type="project" value="UniProtKB-KW"/>
</dbReference>
<gene>
    <name evidence="11" type="ORF">SAMN02745704_00783</name>
</gene>
<dbReference type="PANTHER" id="PTHR43413:SF1">
    <property type="entry name" value="SIROHEME DECARBOXYLASE NIRL SUBUNIT"/>
    <property type="match status" value="1"/>
</dbReference>
<evidence type="ECO:0000256" key="5">
    <source>
        <dbReference type="ARBA" id="ARBA00023163"/>
    </source>
</evidence>
<dbReference type="InterPro" id="IPR040523">
    <property type="entry name" value="AsnC_trans_reg2"/>
</dbReference>
<evidence type="ECO:0000259" key="10">
    <source>
        <dbReference type="PROSITE" id="PS50956"/>
    </source>
</evidence>
<protein>
    <recommendedName>
        <fullName evidence="8">siroheme decarboxylase</fullName>
        <ecNumber evidence="8">4.1.1.111</ecNumber>
    </recommendedName>
</protein>
<dbReference type="EC" id="4.1.1.111" evidence="8"/>
<dbReference type="UniPathway" id="UPA00252"/>
<organism evidence="11 12">
    <name type="scientific">Paucidesulfovibrio gracilis DSM 16080</name>
    <dbReference type="NCBI Taxonomy" id="1121449"/>
    <lineage>
        <taxon>Bacteria</taxon>
        <taxon>Pseudomonadati</taxon>
        <taxon>Thermodesulfobacteriota</taxon>
        <taxon>Desulfovibrionia</taxon>
        <taxon>Desulfovibrionales</taxon>
        <taxon>Desulfovibrionaceae</taxon>
        <taxon>Paucidesulfovibrio</taxon>
    </lineage>
</organism>
<keyword evidence="5" id="KW-0804">Transcription</keyword>
<dbReference type="InterPro" id="IPR019888">
    <property type="entry name" value="Tscrpt_reg_AsnC-like"/>
</dbReference>
<keyword evidence="4" id="KW-0350">Heme biosynthesis</keyword>
<dbReference type="SMART" id="SM00344">
    <property type="entry name" value="HTH_ASNC"/>
    <property type="match status" value="1"/>
</dbReference>
<accession>A0A1T4WC15</accession>
<sequence length="153" mass="17627">MHEMDDFDRNILNIIQSDYPIASRPYAVVGEQVGLTEEEVLERINRLRDSGVIRRIGANFGSRQLGWRSTLCAAKVPEDQLDAFVAEVNRHEGVTHNYLRENEFNVWFTYIGPNWEDVESTLAEITERTGIKVLNLPADKMFKIKVDFNITAR</sequence>
<dbReference type="Gene3D" id="1.10.10.10">
    <property type="entry name" value="Winged helix-like DNA-binding domain superfamily/Winged helix DNA-binding domain"/>
    <property type="match status" value="1"/>
</dbReference>
<feature type="domain" description="HTH asnC-type" evidence="10">
    <location>
        <begin position="4"/>
        <end position="68"/>
    </location>
</feature>
<dbReference type="Gene3D" id="3.30.70.3460">
    <property type="match status" value="1"/>
</dbReference>
<dbReference type="GO" id="GO:0043565">
    <property type="term" value="F:sequence-specific DNA binding"/>
    <property type="evidence" value="ECO:0007669"/>
    <property type="project" value="InterPro"/>
</dbReference>
<dbReference type="AlphaFoldDB" id="A0A1T4WC15"/>
<evidence type="ECO:0000313" key="11">
    <source>
        <dbReference type="EMBL" id="SKA74842.1"/>
    </source>
</evidence>
<comment type="catalytic activity">
    <reaction evidence="9">
        <text>siroheme + 2 H(+) = 12,18-didecarboxysiroheme + 2 CO2</text>
        <dbReference type="Rhea" id="RHEA:19093"/>
        <dbReference type="ChEBI" id="CHEBI:15378"/>
        <dbReference type="ChEBI" id="CHEBI:16526"/>
        <dbReference type="ChEBI" id="CHEBI:60052"/>
        <dbReference type="ChEBI" id="CHEBI:140497"/>
        <dbReference type="EC" id="4.1.1.111"/>
    </reaction>
</comment>
<dbReference type="InterPro" id="IPR036388">
    <property type="entry name" value="WH-like_DNA-bd_sf"/>
</dbReference>
<name>A0A1T4WC15_9BACT</name>
<dbReference type="Proteomes" id="UP000190027">
    <property type="component" value="Unassembled WGS sequence"/>
</dbReference>
<dbReference type="InterPro" id="IPR000485">
    <property type="entry name" value="AsnC-type_HTH_dom"/>
</dbReference>
<dbReference type="Pfam" id="PF22451">
    <property type="entry name" value="NirdL-like_HTH"/>
    <property type="match status" value="1"/>
</dbReference>
<dbReference type="InterPro" id="IPR053953">
    <property type="entry name" value="NirdL-like_HTH"/>
</dbReference>
<keyword evidence="6" id="KW-0456">Lyase</keyword>
<evidence type="ECO:0000256" key="6">
    <source>
        <dbReference type="ARBA" id="ARBA00023239"/>
    </source>
</evidence>
<dbReference type="Pfam" id="PF17805">
    <property type="entry name" value="AsnC_trans_reg2"/>
    <property type="match status" value="1"/>
</dbReference>
<keyword evidence="12" id="KW-1185">Reference proteome</keyword>
<evidence type="ECO:0000313" key="12">
    <source>
        <dbReference type="Proteomes" id="UP000190027"/>
    </source>
</evidence>